<evidence type="ECO:0000256" key="5">
    <source>
        <dbReference type="ARBA" id="ARBA00023136"/>
    </source>
</evidence>
<feature type="transmembrane region" description="Helical" evidence="6">
    <location>
        <begin position="422"/>
        <end position="445"/>
    </location>
</feature>
<feature type="domain" description="ABC3 transporter permease C-terminal" evidence="7">
    <location>
        <begin position="288"/>
        <end position="405"/>
    </location>
</feature>
<dbReference type="AlphaFoldDB" id="A0A1H7QZF7"/>
<reference evidence="10" key="1">
    <citation type="submission" date="2016-10" db="EMBL/GenBank/DDBJ databases">
        <authorList>
            <person name="Varghese N."/>
            <person name="Submissions S."/>
        </authorList>
    </citation>
    <scope>NUCLEOTIDE SEQUENCE [LARGE SCALE GENOMIC DNA]</scope>
    <source>
        <strain evidence="10">Jip14</strain>
    </source>
</reference>
<feature type="transmembrane region" description="Helical" evidence="6">
    <location>
        <begin position="376"/>
        <end position="401"/>
    </location>
</feature>
<dbReference type="Pfam" id="PF02687">
    <property type="entry name" value="FtsX"/>
    <property type="match status" value="2"/>
</dbReference>
<dbReference type="RefSeq" id="WP_090606759.1">
    <property type="nucleotide sequence ID" value="NZ_FNZR01000006.1"/>
</dbReference>
<evidence type="ECO:0000256" key="3">
    <source>
        <dbReference type="ARBA" id="ARBA00022692"/>
    </source>
</evidence>
<dbReference type="InterPro" id="IPR003838">
    <property type="entry name" value="ABC3_permease_C"/>
</dbReference>
<evidence type="ECO:0000256" key="4">
    <source>
        <dbReference type="ARBA" id="ARBA00022989"/>
    </source>
</evidence>
<feature type="transmembrane region" description="Helical" evidence="6">
    <location>
        <begin position="329"/>
        <end position="356"/>
    </location>
</feature>
<keyword evidence="3 6" id="KW-0812">Transmembrane</keyword>
<feature type="transmembrane region" description="Helical" evidence="6">
    <location>
        <begin position="743"/>
        <end position="763"/>
    </location>
</feature>
<feature type="transmembrane region" description="Helical" evidence="6">
    <location>
        <begin position="21"/>
        <end position="41"/>
    </location>
</feature>
<evidence type="ECO:0000256" key="1">
    <source>
        <dbReference type="ARBA" id="ARBA00004651"/>
    </source>
</evidence>
<dbReference type="EMBL" id="FNZR01000006">
    <property type="protein sequence ID" value="SEL53118.1"/>
    <property type="molecule type" value="Genomic_DNA"/>
</dbReference>
<feature type="domain" description="MacB-like periplasmic core" evidence="8">
    <location>
        <begin position="432"/>
        <end position="616"/>
    </location>
</feature>
<feature type="domain" description="ABC3 transporter permease C-terminal" evidence="7">
    <location>
        <begin position="690"/>
        <end position="800"/>
    </location>
</feature>
<dbReference type="Pfam" id="PF12704">
    <property type="entry name" value="MacB_PCD"/>
    <property type="match status" value="2"/>
</dbReference>
<evidence type="ECO:0000313" key="9">
    <source>
        <dbReference type="EMBL" id="SEL53118.1"/>
    </source>
</evidence>
<feature type="transmembrane region" description="Helical" evidence="6">
    <location>
        <begin position="775"/>
        <end position="797"/>
    </location>
</feature>
<keyword evidence="4 6" id="KW-1133">Transmembrane helix</keyword>
<protein>
    <submittedName>
        <fullName evidence="9">Putative ABC transport system permease protein</fullName>
    </submittedName>
</protein>
<keyword evidence="5 6" id="KW-0472">Membrane</keyword>
<comment type="subcellular location">
    <subcellularLocation>
        <location evidence="1">Cell membrane</location>
        <topology evidence="1">Multi-pass membrane protein</topology>
    </subcellularLocation>
</comment>
<dbReference type="GO" id="GO:0005886">
    <property type="term" value="C:plasma membrane"/>
    <property type="evidence" value="ECO:0007669"/>
    <property type="project" value="UniProtKB-SubCell"/>
</dbReference>
<proteinExistence type="predicted"/>
<evidence type="ECO:0000259" key="8">
    <source>
        <dbReference type="Pfam" id="PF12704"/>
    </source>
</evidence>
<feature type="transmembrane region" description="Helical" evidence="6">
    <location>
        <begin position="285"/>
        <end position="309"/>
    </location>
</feature>
<name>A0A1H7QZF7_9SPHI</name>
<evidence type="ECO:0000313" key="10">
    <source>
        <dbReference type="Proteomes" id="UP000198916"/>
    </source>
</evidence>
<evidence type="ECO:0000256" key="2">
    <source>
        <dbReference type="ARBA" id="ARBA00022475"/>
    </source>
</evidence>
<keyword evidence="10" id="KW-1185">Reference proteome</keyword>
<evidence type="ECO:0000256" key="6">
    <source>
        <dbReference type="SAM" id="Phobius"/>
    </source>
</evidence>
<dbReference type="Proteomes" id="UP000198916">
    <property type="component" value="Unassembled WGS sequence"/>
</dbReference>
<feature type="transmembrane region" description="Helical" evidence="6">
    <location>
        <begin position="686"/>
        <end position="712"/>
    </location>
</feature>
<evidence type="ECO:0000259" key="7">
    <source>
        <dbReference type="Pfam" id="PF02687"/>
    </source>
</evidence>
<keyword evidence="2" id="KW-1003">Cell membrane</keyword>
<dbReference type="GO" id="GO:0022857">
    <property type="term" value="F:transmembrane transporter activity"/>
    <property type="evidence" value="ECO:0007669"/>
    <property type="project" value="TreeGrafter"/>
</dbReference>
<dbReference type="InterPro" id="IPR050250">
    <property type="entry name" value="Macrolide_Exporter_MacB"/>
</dbReference>
<dbReference type="PANTHER" id="PTHR30572">
    <property type="entry name" value="MEMBRANE COMPONENT OF TRANSPORTER-RELATED"/>
    <property type="match status" value="1"/>
</dbReference>
<organism evidence="9 10">
    <name type="scientific">Parapedobacter koreensis</name>
    <dbReference type="NCBI Taxonomy" id="332977"/>
    <lineage>
        <taxon>Bacteria</taxon>
        <taxon>Pseudomonadati</taxon>
        <taxon>Bacteroidota</taxon>
        <taxon>Sphingobacteriia</taxon>
        <taxon>Sphingobacteriales</taxon>
        <taxon>Sphingobacteriaceae</taxon>
        <taxon>Parapedobacter</taxon>
    </lineage>
</organism>
<sequence>MINNYFKIAWRNLWQHRGTSALNIGGLAIALAASILILLWVQNELRYDNYHNDAERIHLLVQYDTARAEYWSESSPFPTYAAIKEAVPEAELLAMAQPTQWGGHLFEVNGRPFEEKNALFVDSNWTRMFNYKVLHGSLDDFTAASNKIVISRSKAKQYFGSLPPLEQTVFIDSVPCAIAAVVEDAPANTSFQQEVLIPNAILLRNEATRRNLDWGFYSHLLFVKLSPNTAVHKAEEKITNVFWTNQTWSEVSTNYSRLIPLPTLHFMQSLKDSIINHGNPQNVKIFTLLAVLLLITAGINFVNLSIARIGLRLKEIGVRKIVGAARQQLFGQVMVETTLFVALSMAFGLLLVALALPAFNAFTEKHFVLHLLAEGPVILLLAGVFVFVLLLTGLYPALLLATQQPIGLLRQRGVMGAGRQGLRKVLVTAQLTMAVVMLVGIITIYRQFAFIQQQAAGYQKEQVFKIHAPSSDEPIRMNDQEAVKRRVNTLNDFKTRLLSSSAIQAVSRVNGVSVLNDNRREPSRIVWTGYPEQAEQPEVVPIWIDEDYDEIANLTLVSGRWFDAGNVSDRNNIVLNETAVKTFELKEPVVGTTYSNGMYGGSGTVIGVVKDFHHQSLHEKINPVILCMDPFILGPSYLVKAHAGTVKQALDHTQSVWETHYPGHPFTCVFLDEEFDKLYKDDRKALTFSIVFGSLSTLISCFGLLGMVMVAAQQRTKEIGIRKVLGASVAAIGGLLSKDFVRLVFLAIVIASPIAWWVMNAWLEDFAYRIDIEWWMFAGAGLAALVIALLTVSGQAIRAAVANPVESLRDE</sequence>
<feature type="domain" description="MacB-like periplasmic core" evidence="8">
    <location>
        <begin position="20"/>
        <end position="240"/>
    </location>
</feature>
<dbReference type="STRING" id="332977.SAMN05421740_106181"/>
<dbReference type="InterPro" id="IPR025857">
    <property type="entry name" value="MacB_PCD"/>
</dbReference>
<gene>
    <name evidence="9" type="ORF">SAMN05421740_106181</name>
</gene>
<accession>A0A1H7QZF7</accession>
<dbReference type="OrthoDB" id="905589at2"/>
<dbReference type="PANTHER" id="PTHR30572:SF18">
    <property type="entry name" value="ABC-TYPE MACROLIDE FAMILY EXPORT SYSTEM PERMEASE COMPONENT 2"/>
    <property type="match status" value="1"/>
</dbReference>